<organism evidence="3 4">
    <name type="scientific">Gordonia cholesterolivorans</name>
    <dbReference type="NCBI Taxonomy" id="559625"/>
    <lineage>
        <taxon>Bacteria</taxon>
        <taxon>Bacillati</taxon>
        <taxon>Actinomycetota</taxon>
        <taxon>Actinomycetes</taxon>
        <taxon>Mycobacteriales</taxon>
        <taxon>Gordoniaceae</taxon>
        <taxon>Gordonia</taxon>
    </lineage>
</organism>
<gene>
    <name evidence="3" type="primary">sepH</name>
    <name evidence="3" type="ORF">GCM10009855_01860</name>
</gene>
<evidence type="ECO:0000259" key="2">
    <source>
        <dbReference type="Pfam" id="PF11268"/>
    </source>
</evidence>
<keyword evidence="4" id="KW-1185">Reference proteome</keyword>
<comment type="caution">
    <text evidence="3">The sequence shown here is derived from an EMBL/GenBank/DDBJ whole genome shotgun (WGS) entry which is preliminary data.</text>
</comment>
<feature type="compositionally biased region" description="Basic and acidic residues" evidence="1">
    <location>
        <begin position="276"/>
        <end position="295"/>
    </location>
</feature>
<proteinExistence type="predicted"/>
<feature type="domain" description="DUF3071" evidence="2">
    <location>
        <begin position="1"/>
        <end position="198"/>
    </location>
</feature>
<protein>
    <submittedName>
        <fullName evidence="3">Septation protein SepH</fullName>
    </submittedName>
</protein>
<dbReference type="NCBIfam" id="NF040712">
    <property type="entry name" value="SepH"/>
    <property type="match status" value="1"/>
</dbReference>
<evidence type="ECO:0000313" key="3">
    <source>
        <dbReference type="EMBL" id="GAA2366256.1"/>
    </source>
</evidence>
<name>A0ABN3H0W3_9ACTN</name>
<dbReference type="EMBL" id="BAAARB010000001">
    <property type="protein sequence ID" value="GAA2366256.1"/>
    <property type="molecule type" value="Genomic_DNA"/>
</dbReference>
<evidence type="ECO:0000313" key="4">
    <source>
        <dbReference type="Proteomes" id="UP001501170"/>
    </source>
</evidence>
<sequence length="323" mass="35038">MRELHADRADSDGAFIVVMDLDSGEEFQIPIDSTLRALVHPPESVEADVPAQCECASTDAARPESTPSGPAQPVADQPTDAQATLSLTPREIQARVRSGASVEELAAATGVGVEKINRFAHPVILERSRAAELARASHPMGVDGPVAGTLGEMVAECLVLRGHSPQNAEWDAWRTESGQWVVQVSPEPGSDLFAHWRFVPGSHGGTTDPMDDLAVELTEPELARSSRRPTVQAVPKPPAHEVAPDGHEYVTVDANDLTGRQSHRRDPFGEVLDLRYDDERRVEASTPQEERESTAPRHRGKRATPTVPAWEDVLLGVRSHPND</sequence>
<dbReference type="Proteomes" id="UP001501170">
    <property type="component" value="Unassembled WGS sequence"/>
</dbReference>
<feature type="region of interest" description="Disordered" evidence="1">
    <location>
        <begin position="276"/>
        <end position="323"/>
    </location>
</feature>
<dbReference type="Pfam" id="PF11268">
    <property type="entry name" value="DUF3071"/>
    <property type="match status" value="1"/>
</dbReference>
<dbReference type="InterPro" id="IPR021421">
    <property type="entry name" value="DUF3071"/>
</dbReference>
<dbReference type="InterPro" id="IPR047682">
    <property type="entry name" value="SepH-like"/>
</dbReference>
<evidence type="ECO:0000256" key="1">
    <source>
        <dbReference type="SAM" id="MobiDB-lite"/>
    </source>
</evidence>
<feature type="region of interest" description="Disordered" evidence="1">
    <location>
        <begin position="224"/>
        <end position="244"/>
    </location>
</feature>
<dbReference type="RefSeq" id="WP_222111378.1">
    <property type="nucleotide sequence ID" value="NZ_BAAARB010000001.1"/>
</dbReference>
<reference evidence="3 4" key="1">
    <citation type="journal article" date="2019" name="Int. J. Syst. Evol. Microbiol.">
        <title>The Global Catalogue of Microorganisms (GCM) 10K type strain sequencing project: providing services to taxonomists for standard genome sequencing and annotation.</title>
        <authorList>
            <consortium name="The Broad Institute Genomics Platform"/>
            <consortium name="The Broad Institute Genome Sequencing Center for Infectious Disease"/>
            <person name="Wu L."/>
            <person name="Ma J."/>
        </authorList>
    </citation>
    <scope>NUCLEOTIDE SEQUENCE [LARGE SCALE GENOMIC DNA]</scope>
    <source>
        <strain evidence="3 4">JCM 16227</strain>
    </source>
</reference>
<accession>A0ABN3H0W3</accession>
<feature type="region of interest" description="Disordered" evidence="1">
    <location>
        <begin position="56"/>
        <end position="78"/>
    </location>
</feature>